<keyword evidence="1" id="KW-1133">Transmembrane helix</keyword>
<dbReference type="EMBL" id="CAWUHD010000076">
    <property type="protein sequence ID" value="CAK7228039.1"/>
    <property type="molecule type" value="Genomic_DNA"/>
</dbReference>
<name>A0ABP0C7Q1_9PEZI</name>
<keyword evidence="2" id="KW-0732">Signal</keyword>
<organism evidence="3 4">
    <name type="scientific">Sporothrix eucalyptigena</name>
    <dbReference type="NCBI Taxonomy" id="1812306"/>
    <lineage>
        <taxon>Eukaryota</taxon>
        <taxon>Fungi</taxon>
        <taxon>Dikarya</taxon>
        <taxon>Ascomycota</taxon>
        <taxon>Pezizomycotina</taxon>
        <taxon>Sordariomycetes</taxon>
        <taxon>Sordariomycetidae</taxon>
        <taxon>Ophiostomatales</taxon>
        <taxon>Ophiostomataceae</taxon>
        <taxon>Sporothrix</taxon>
    </lineage>
</organism>
<accession>A0ABP0C7Q1</accession>
<protein>
    <submittedName>
        <fullName evidence="3">Uncharacterized protein</fullName>
    </submittedName>
</protein>
<reference evidence="3 4" key="1">
    <citation type="submission" date="2024-01" db="EMBL/GenBank/DDBJ databases">
        <authorList>
            <person name="Allen C."/>
            <person name="Tagirdzhanova G."/>
        </authorList>
    </citation>
    <scope>NUCLEOTIDE SEQUENCE [LARGE SCALE GENOMIC DNA]</scope>
</reference>
<evidence type="ECO:0000313" key="3">
    <source>
        <dbReference type="EMBL" id="CAK7228039.1"/>
    </source>
</evidence>
<comment type="caution">
    <text evidence="3">The sequence shown here is derived from an EMBL/GenBank/DDBJ whole genome shotgun (WGS) entry which is preliminary data.</text>
</comment>
<feature type="chain" id="PRO_5046023121" evidence="2">
    <location>
        <begin position="17"/>
        <end position="356"/>
    </location>
</feature>
<keyword evidence="1" id="KW-0472">Membrane</keyword>
<keyword evidence="1" id="KW-0812">Transmembrane</keyword>
<sequence>MVSMTMRAGLAALCSAFTIKLRGNIVDLALAEETTTIAMAAATAAREVAGTKRTEGPWWNRSSLEDNAEEAIRSAEAAYMAASAGRRTKSHLGRMFVWMLTSVMGIMVWPVVWFLYAAHPSPIALSSPRSSVYVVVNTVTEAALKAAAAVDSAIDAAVTTNKTTTILEILSDKQAGGQKRTQVPYDALDAERLYIVARLAQSLAAAANTTAHAIWSSHPALSRRVRRAASAATAASCRAMNARLTLLSAFAPFNLPGSRYRDSHEISMSRWLAMTELFGSQTAVPKDSWEWMCGGLHGLPFRTRLAVDVTSQIITHRLASEEMVITDNSLDDKSAETSDALVQLPGELLRREVLLQ</sequence>
<gene>
    <name evidence="3" type="ORF">SEUCBS140593_006780</name>
</gene>
<feature type="transmembrane region" description="Helical" evidence="1">
    <location>
        <begin position="95"/>
        <end position="116"/>
    </location>
</feature>
<evidence type="ECO:0000256" key="1">
    <source>
        <dbReference type="SAM" id="Phobius"/>
    </source>
</evidence>
<proteinExistence type="predicted"/>
<feature type="signal peptide" evidence="2">
    <location>
        <begin position="1"/>
        <end position="16"/>
    </location>
</feature>
<evidence type="ECO:0000313" key="4">
    <source>
        <dbReference type="Proteomes" id="UP001642482"/>
    </source>
</evidence>
<evidence type="ECO:0000256" key="2">
    <source>
        <dbReference type="SAM" id="SignalP"/>
    </source>
</evidence>
<dbReference type="Proteomes" id="UP001642482">
    <property type="component" value="Unassembled WGS sequence"/>
</dbReference>
<keyword evidence="4" id="KW-1185">Reference proteome</keyword>